<keyword evidence="5 8" id="KW-1133">Transmembrane helix</keyword>
<protein>
    <recommendedName>
        <fullName evidence="11">Bestrophin</fullName>
    </recommendedName>
</protein>
<dbReference type="EMBL" id="BRXZ01000981">
    <property type="protein sequence ID" value="GMH59098.1"/>
    <property type="molecule type" value="Genomic_DNA"/>
</dbReference>
<feature type="transmembrane region" description="Helical" evidence="8">
    <location>
        <begin position="20"/>
        <end position="42"/>
    </location>
</feature>
<dbReference type="GO" id="GO:0005254">
    <property type="term" value="F:chloride channel activity"/>
    <property type="evidence" value="ECO:0007669"/>
    <property type="project" value="InterPro"/>
</dbReference>
<keyword evidence="7 8" id="KW-0472">Membrane</keyword>
<dbReference type="Pfam" id="PF25539">
    <property type="entry name" value="Bestrophin_2"/>
    <property type="match status" value="1"/>
</dbReference>
<keyword evidence="2" id="KW-0813">Transport</keyword>
<sequence>MIVRPHPTFFEKTFAIHGSILVAILPKVLFACLTGLAAYLVHSDDDPFFAFTPFTALGVAISLFLGFRNNACYERWWEGRKQWGAQVICTRNLARTCLTFLGSEVSIDDVGVAGIEIDETNPKSPTSRSIASIISSLGVCHSHLLRGQLRGIWLSGHPKPPNPSYPADAVVDALKYAPEGHHESLANAKNQPDAALRLAASWVQRCLATQTIDTIAAQSILKDLNDLSSVQGACERLSTALVPFPYSLLVHRTIIFYIVLAPFAMAGDLGQYTAPFNAIVAYTFFGLDEVARQMEQPFGDEPLCLSMSAICRTIETSVKEAFGEEASPPLAPDQRHCLM</sequence>
<reference evidence="9" key="1">
    <citation type="submission" date="2022-07" db="EMBL/GenBank/DDBJ databases">
        <title>Genome analysis of Parmales, a sister group of diatoms, reveals the evolutionary specialization of diatoms from phago-mixotrophs to photoautotrophs.</title>
        <authorList>
            <person name="Ban H."/>
            <person name="Sato S."/>
            <person name="Yoshikawa S."/>
            <person name="Kazumasa Y."/>
            <person name="Nakamura Y."/>
            <person name="Ichinomiya M."/>
            <person name="Saitoh K."/>
            <person name="Sato N."/>
            <person name="Blanc-Mathieu R."/>
            <person name="Endo H."/>
            <person name="Kuwata A."/>
            <person name="Ogata H."/>
        </authorList>
    </citation>
    <scope>NUCLEOTIDE SEQUENCE</scope>
</reference>
<evidence type="ECO:0000256" key="2">
    <source>
        <dbReference type="ARBA" id="ARBA00022448"/>
    </source>
</evidence>
<evidence type="ECO:0000256" key="3">
    <source>
        <dbReference type="ARBA" id="ARBA00022475"/>
    </source>
</evidence>
<name>A0A9W7E1W1_9STRA</name>
<dbReference type="InterPro" id="IPR044669">
    <property type="entry name" value="YneE/VCCN1/2-like"/>
</dbReference>
<evidence type="ECO:0008006" key="11">
    <source>
        <dbReference type="Google" id="ProtNLM"/>
    </source>
</evidence>
<accession>A0A9W7E1W1</accession>
<evidence type="ECO:0000256" key="6">
    <source>
        <dbReference type="ARBA" id="ARBA00023065"/>
    </source>
</evidence>
<evidence type="ECO:0000313" key="9">
    <source>
        <dbReference type="EMBL" id="GMH59098.1"/>
    </source>
</evidence>
<dbReference type="GO" id="GO:0005886">
    <property type="term" value="C:plasma membrane"/>
    <property type="evidence" value="ECO:0007669"/>
    <property type="project" value="UniProtKB-SubCell"/>
</dbReference>
<keyword evidence="6" id="KW-0406">Ion transport</keyword>
<evidence type="ECO:0000256" key="4">
    <source>
        <dbReference type="ARBA" id="ARBA00022692"/>
    </source>
</evidence>
<comment type="subcellular location">
    <subcellularLocation>
        <location evidence="1">Cell membrane</location>
        <topology evidence="1">Multi-pass membrane protein</topology>
    </subcellularLocation>
</comment>
<proteinExistence type="predicted"/>
<organism evidence="9 10">
    <name type="scientific">Triparma retinervis</name>
    <dbReference type="NCBI Taxonomy" id="2557542"/>
    <lineage>
        <taxon>Eukaryota</taxon>
        <taxon>Sar</taxon>
        <taxon>Stramenopiles</taxon>
        <taxon>Ochrophyta</taxon>
        <taxon>Bolidophyceae</taxon>
        <taxon>Parmales</taxon>
        <taxon>Triparmaceae</taxon>
        <taxon>Triparma</taxon>
    </lineage>
</organism>
<dbReference type="Proteomes" id="UP001165082">
    <property type="component" value="Unassembled WGS sequence"/>
</dbReference>
<evidence type="ECO:0000313" key="10">
    <source>
        <dbReference type="Proteomes" id="UP001165082"/>
    </source>
</evidence>
<evidence type="ECO:0000256" key="1">
    <source>
        <dbReference type="ARBA" id="ARBA00004651"/>
    </source>
</evidence>
<dbReference type="OrthoDB" id="1368at2759"/>
<feature type="transmembrane region" description="Helical" evidence="8">
    <location>
        <begin position="48"/>
        <end position="67"/>
    </location>
</feature>
<dbReference type="PANTHER" id="PTHR33281">
    <property type="entry name" value="UPF0187 PROTEIN YNEE"/>
    <property type="match status" value="1"/>
</dbReference>
<keyword evidence="3" id="KW-1003">Cell membrane</keyword>
<keyword evidence="10" id="KW-1185">Reference proteome</keyword>
<dbReference type="PANTHER" id="PTHR33281:SF19">
    <property type="entry name" value="VOLTAGE-DEPENDENT ANION CHANNEL-FORMING PROTEIN YNEE"/>
    <property type="match status" value="1"/>
</dbReference>
<evidence type="ECO:0000256" key="7">
    <source>
        <dbReference type="ARBA" id="ARBA00023136"/>
    </source>
</evidence>
<evidence type="ECO:0000256" key="5">
    <source>
        <dbReference type="ARBA" id="ARBA00022989"/>
    </source>
</evidence>
<comment type="caution">
    <text evidence="9">The sequence shown here is derived from an EMBL/GenBank/DDBJ whole genome shotgun (WGS) entry which is preliminary data.</text>
</comment>
<keyword evidence="4 8" id="KW-0812">Transmembrane</keyword>
<dbReference type="AlphaFoldDB" id="A0A9W7E1W1"/>
<evidence type="ECO:0000256" key="8">
    <source>
        <dbReference type="SAM" id="Phobius"/>
    </source>
</evidence>
<gene>
    <name evidence="9" type="ORF">TrRE_jg3893</name>
</gene>